<gene>
    <name evidence="8" type="ORF">FisN_13Lh241</name>
</gene>
<dbReference type="InterPro" id="IPR032801">
    <property type="entry name" value="PXL2A/B/C"/>
</dbReference>
<organism evidence="8 9">
    <name type="scientific">Fistulifera solaris</name>
    <name type="common">Oleaginous diatom</name>
    <dbReference type="NCBI Taxonomy" id="1519565"/>
    <lineage>
        <taxon>Eukaryota</taxon>
        <taxon>Sar</taxon>
        <taxon>Stramenopiles</taxon>
        <taxon>Ochrophyta</taxon>
        <taxon>Bacillariophyta</taxon>
        <taxon>Bacillariophyceae</taxon>
        <taxon>Bacillariophycidae</taxon>
        <taxon>Naviculales</taxon>
        <taxon>Naviculaceae</taxon>
        <taxon>Fistulifera</taxon>
    </lineage>
</organism>
<dbReference type="SUPFAM" id="SSF52833">
    <property type="entry name" value="Thioredoxin-like"/>
    <property type="match status" value="1"/>
</dbReference>
<evidence type="ECO:0000256" key="1">
    <source>
        <dbReference type="ARBA" id="ARBA00004496"/>
    </source>
</evidence>
<sequence>MTMTKEITSEQVSSVVLHSLDLTQDTVVKKDTATLRQIVLEQQKEATIVFAARRPGCVLCREHGKQLSNLQSSPKIAVLGVVKEIGVDDAGLKTFQKEYFNSWPIYLDEDLQLYKIMGNRSIFKVKTMFKLLGNMRKLSRRMSQKRIEGNLVGEGTIQGGILIFDGKGDLVHVQLEDITKELNMSEMAEILETIVGEDGSRGIPAEAAPPRHCFNKGQVCPECT</sequence>
<reference evidence="8 9" key="1">
    <citation type="journal article" date="2015" name="Plant Cell">
        <title>Oil accumulation by the oleaginous diatom Fistulifera solaris as revealed by the genome and transcriptome.</title>
        <authorList>
            <person name="Tanaka T."/>
            <person name="Maeda Y."/>
            <person name="Veluchamy A."/>
            <person name="Tanaka M."/>
            <person name="Abida H."/>
            <person name="Marechal E."/>
            <person name="Bowler C."/>
            <person name="Muto M."/>
            <person name="Sunaga Y."/>
            <person name="Tanaka M."/>
            <person name="Yoshino T."/>
            <person name="Taniguchi T."/>
            <person name="Fukuda Y."/>
            <person name="Nemoto M."/>
            <person name="Matsumoto M."/>
            <person name="Wong P.S."/>
            <person name="Aburatani S."/>
            <person name="Fujibuchi W."/>
        </authorList>
    </citation>
    <scope>NUCLEOTIDE SEQUENCE [LARGE SCALE GENOMIC DNA]</scope>
    <source>
        <strain evidence="8 9">JPCC DA0580</strain>
    </source>
</reference>
<dbReference type="Gene3D" id="3.40.30.10">
    <property type="entry name" value="Glutaredoxin"/>
    <property type="match status" value="1"/>
</dbReference>
<evidence type="ECO:0000256" key="6">
    <source>
        <dbReference type="ARBA" id="ARBA00032058"/>
    </source>
</evidence>
<keyword evidence="3" id="KW-0676">Redox-active center</keyword>
<name>A0A1Z5KLP9_FISSO</name>
<proteinExistence type="inferred from homology"/>
<evidence type="ECO:0000256" key="2">
    <source>
        <dbReference type="ARBA" id="ARBA00022490"/>
    </source>
</evidence>
<keyword evidence="8" id="KW-0560">Oxidoreductase</keyword>
<keyword evidence="8" id="KW-0575">Peroxidase</keyword>
<comment type="subcellular location">
    <subcellularLocation>
        <location evidence="1">Cytoplasm</location>
    </subcellularLocation>
</comment>
<dbReference type="OrthoDB" id="40962at2759"/>
<evidence type="ECO:0000256" key="4">
    <source>
        <dbReference type="ARBA" id="ARBA00023787"/>
    </source>
</evidence>
<dbReference type="PANTHER" id="PTHR28630:SF31">
    <property type="entry name" value="PEROXIREDOXIN-LIKE 2A"/>
    <property type="match status" value="1"/>
</dbReference>
<keyword evidence="9" id="KW-1185">Reference proteome</keyword>
<evidence type="ECO:0000313" key="8">
    <source>
        <dbReference type="EMBL" id="GAX27206.1"/>
    </source>
</evidence>
<dbReference type="Pfam" id="PF13911">
    <property type="entry name" value="AhpC-TSA_2"/>
    <property type="match status" value="1"/>
</dbReference>
<dbReference type="GO" id="GO:0005737">
    <property type="term" value="C:cytoplasm"/>
    <property type="evidence" value="ECO:0007669"/>
    <property type="project" value="UniProtKB-SubCell"/>
</dbReference>
<evidence type="ECO:0000256" key="7">
    <source>
        <dbReference type="ARBA" id="ARBA00032129"/>
    </source>
</evidence>
<dbReference type="GO" id="GO:0004601">
    <property type="term" value="F:peroxidase activity"/>
    <property type="evidence" value="ECO:0007669"/>
    <property type="project" value="UniProtKB-KW"/>
</dbReference>
<evidence type="ECO:0000256" key="3">
    <source>
        <dbReference type="ARBA" id="ARBA00023284"/>
    </source>
</evidence>
<dbReference type="InterPro" id="IPR036249">
    <property type="entry name" value="Thioredoxin-like_sf"/>
</dbReference>
<protein>
    <recommendedName>
        <fullName evidence="5">Peroxiredoxin-like 2A</fullName>
    </recommendedName>
    <alternativeName>
        <fullName evidence="7">Peroxiredoxin-like 2 activated in M-CSF stimulated monocytes</fullName>
    </alternativeName>
    <alternativeName>
        <fullName evidence="6">Redox-regulatory protein FAM213A</fullName>
    </alternativeName>
</protein>
<comment type="similarity">
    <text evidence="4">Belongs to the peroxiredoxin-like PRXL2 family. PRXL2A subfamily.</text>
</comment>
<evidence type="ECO:0000256" key="5">
    <source>
        <dbReference type="ARBA" id="ARBA00023849"/>
    </source>
</evidence>
<evidence type="ECO:0000313" key="9">
    <source>
        <dbReference type="Proteomes" id="UP000198406"/>
    </source>
</evidence>
<accession>A0A1Z5KLP9</accession>
<dbReference type="PANTHER" id="PTHR28630">
    <property type="match status" value="1"/>
</dbReference>
<dbReference type="InParanoid" id="A0A1Z5KLP9"/>
<keyword evidence="2" id="KW-0963">Cytoplasm</keyword>
<dbReference type="EMBL" id="BDSP01000253">
    <property type="protein sequence ID" value="GAX27206.1"/>
    <property type="molecule type" value="Genomic_DNA"/>
</dbReference>
<dbReference type="AlphaFoldDB" id="A0A1Z5KLP9"/>
<comment type="caution">
    <text evidence="8">The sequence shown here is derived from an EMBL/GenBank/DDBJ whole genome shotgun (WGS) entry which is preliminary data.</text>
</comment>
<dbReference type="Proteomes" id="UP000198406">
    <property type="component" value="Unassembled WGS sequence"/>
</dbReference>